<name>Q1I2X7_PSEE4</name>
<evidence type="ECO:0000313" key="2">
    <source>
        <dbReference type="EMBL" id="CAK18009.1"/>
    </source>
</evidence>
<dbReference type="Gene3D" id="3.20.20.140">
    <property type="entry name" value="Metal-dependent hydrolases"/>
    <property type="match status" value="1"/>
</dbReference>
<accession>Q1I2X7</accession>
<protein>
    <submittedName>
        <fullName evidence="2">Puttaive metal-dependent hydrolase Amidohydrolase family</fullName>
    </submittedName>
</protein>
<feature type="domain" description="Amidohydrolase 3" evidence="1">
    <location>
        <begin position="97"/>
        <end position="580"/>
    </location>
</feature>
<dbReference type="PROSITE" id="PS51318">
    <property type="entry name" value="TAT"/>
    <property type="match status" value="1"/>
</dbReference>
<dbReference type="CDD" id="cd01300">
    <property type="entry name" value="YtcJ_like"/>
    <property type="match status" value="1"/>
</dbReference>
<reference evidence="2 3" key="1">
    <citation type="journal article" date="2006" name="Nat. Biotechnol.">
        <title>Complete genome sequence of the entomopathogenic and metabolically versatile soil bacterium Pseudomonas entomophila.</title>
        <authorList>
            <person name="Vodovar N."/>
            <person name="Vallenet D."/>
            <person name="Cruveiller S."/>
            <person name="Rouy Z."/>
            <person name="Barbe V."/>
            <person name="Acosta C."/>
            <person name="Cattolico L."/>
            <person name="Jubin C."/>
            <person name="Lajus A."/>
            <person name="Segurens B."/>
            <person name="Vacherie B."/>
            <person name="Wincker P."/>
            <person name="Weissenbach J."/>
            <person name="Lemaitre B."/>
            <person name="Medigue C."/>
            <person name="Boccard F."/>
        </authorList>
    </citation>
    <scope>NUCLEOTIDE SEQUENCE [LARGE SCALE GENOMIC DNA]</scope>
    <source>
        <strain evidence="2 3">L48</strain>
    </source>
</reference>
<dbReference type="HOGENOM" id="CLU_009942_4_3_6"/>
<dbReference type="eggNOG" id="COG1574">
    <property type="taxonomic scope" value="Bacteria"/>
</dbReference>
<dbReference type="EMBL" id="CT573326">
    <property type="protein sequence ID" value="CAK18009.1"/>
    <property type="molecule type" value="Genomic_DNA"/>
</dbReference>
<dbReference type="AlphaFoldDB" id="Q1I2X7"/>
<dbReference type="Pfam" id="PF07969">
    <property type="entry name" value="Amidohydro_3"/>
    <property type="match status" value="1"/>
</dbReference>
<dbReference type="PANTHER" id="PTHR22642:SF21">
    <property type="entry name" value="PERIPLASMIC PROTEIN"/>
    <property type="match status" value="1"/>
</dbReference>
<dbReference type="Gene3D" id="2.30.40.10">
    <property type="entry name" value="Urease, subunit C, domain 1"/>
    <property type="match status" value="1"/>
</dbReference>
<dbReference type="SUPFAM" id="SSF51338">
    <property type="entry name" value="Composite domain of metallo-dependent hydrolases"/>
    <property type="match status" value="1"/>
</dbReference>
<proteinExistence type="predicted"/>
<dbReference type="InterPro" id="IPR033932">
    <property type="entry name" value="YtcJ-like"/>
</dbReference>
<dbReference type="KEGG" id="pen:PSEEN5394"/>
<evidence type="ECO:0000313" key="3">
    <source>
        <dbReference type="Proteomes" id="UP000000658"/>
    </source>
</evidence>
<organism evidence="2 3">
    <name type="scientific">Pseudomonas entomophila (strain L48)</name>
    <dbReference type="NCBI Taxonomy" id="384676"/>
    <lineage>
        <taxon>Bacteria</taxon>
        <taxon>Pseudomonadati</taxon>
        <taxon>Pseudomonadota</taxon>
        <taxon>Gammaproteobacteria</taxon>
        <taxon>Pseudomonadales</taxon>
        <taxon>Pseudomonadaceae</taxon>
        <taxon>Pseudomonas</taxon>
    </lineage>
</organism>
<dbReference type="SUPFAM" id="SSF51556">
    <property type="entry name" value="Metallo-dependent hydrolases"/>
    <property type="match status" value="1"/>
</dbReference>
<keyword evidence="2" id="KW-0378">Hydrolase</keyword>
<dbReference type="InterPro" id="IPR013108">
    <property type="entry name" value="Amidohydro_3"/>
</dbReference>
<dbReference type="Proteomes" id="UP000000658">
    <property type="component" value="Chromosome"/>
</dbReference>
<dbReference type="InterPro" id="IPR011059">
    <property type="entry name" value="Metal-dep_hydrolase_composite"/>
</dbReference>
<gene>
    <name evidence="2" type="ordered locus">PSEEN5394</name>
</gene>
<dbReference type="PANTHER" id="PTHR22642">
    <property type="entry name" value="IMIDAZOLONEPROPIONASE"/>
    <property type="match status" value="1"/>
</dbReference>
<dbReference type="InterPro" id="IPR032466">
    <property type="entry name" value="Metal_Hydrolase"/>
</dbReference>
<dbReference type="GO" id="GO:0016810">
    <property type="term" value="F:hydrolase activity, acting on carbon-nitrogen (but not peptide) bonds"/>
    <property type="evidence" value="ECO:0007669"/>
    <property type="project" value="InterPro"/>
</dbReference>
<evidence type="ECO:0000259" key="1">
    <source>
        <dbReference type="Pfam" id="PF07969"/>
    </source>
</evidence>
<sequence length="660" mass="72449">MSQASNDKSRRQFLAASTMLGAAGAIWSALPFAGTAGSTYAATQGSPMTADLILFNGRLHTVDREKPQASAVAIKDGTFIAVGSDAEAMAHKGSSTQIIDLKQRTVIPGLNDSHLHLIRGGLNYNLELRWEGVPSLADALRMLKDQADRTPTPQWVRVVGGWNEFQFAEKRLPTLEEINQAAPDTPVFILHLYDRALLNRAALRAVGYTKDTPNPPGGEIQRDKFGNPTGMLIARPNAAILYATLAKGPKLPLEYQVNSTRQFMRELNRLGLTSAIDAGGGYQNYPDDYQVIQELADNGQLTVRIAYNLFTQKPKEELADFKNWTQKVKPGDGNDFLRHNGAGEMLVFSAADFEDFLEPRPDLPQTMEQELEPVVRHLVEQRWPFRLHATYDESISRMLDVFEKVNRDIPFNGLPWFFDHCETITPKNIERVRALGGGIAIQDRMAFQGEYFVERYGAKAAEATPPIKRMLAEGVPVGAGTDATRVSSYNPWTSLYWMVSGKTVGGLELYPDGGLSRDVALQLFTHGSAWFSSEQGKKGQIKVGQLADLAALSADFFSVEEEAIKWIESVLTVVDGKVVYGAGDFEKLGPAQIPVVPEWSPVVKVPGHWRAGAPLAAAVHQCVGPCGVHAHSHEKARHSSVPVSDFQGFWGALGCSCFAF</sequence>
<dbReference type="InterPro" id="IPR006311">
    <property type="entry name" value="TAT_signal"/>
</dbReference>
<dbReference type="Gene3D" id="3.10.310.70">
    <property type="match status" value="1"/>
</dbReference>
<dbReference type="STRING" id="384676.PSEEN5394"/>